<protein>
    <submittedName>
        <fullName evidence="1">5237_t:CDS:1</fullName>
    </submittedName>
</protein>
<gene>
    <name evidence="1" type="ORF">DHETER_LOCUS12928</name>
</gene>
<reference evidence="1" key="1">
    <citation type="submission" date="2021-06" db="EMBL/GenBank/DDBJ databases">
        <authorList>
            <person name="Kallberg Y."/>
            <person name="Tangrot J."/>
            <person name="Rosling A."/>
        </authorList>
    </citation>
    <scope>NUCLEOTIDE SEQUENCE</scope>
    <source>
        <strain evidence="1">IL203A</strain>
    </source>
</reference>
<organism evidence="1 2">
    <name type="scientific">Dentiscutata heterogama</name>
    <dbReference type="NCBI Taxonomy" id="1316150"/>
    <lineage>
        <taxon>Eukaryota</taxon>
        <taxon>Fungi</taxon>
        <taxon>Fungi incertae sedis</taxon>
        <taxon>Mucoromycota</taxon>
        <taxon>Glomeromycotina</taxon>
        <taxon>Glomeromycetes</taxon>
        <taxon>Diversisporales</taxon>
        <taxon>Gigasporaceae</taxon>
        <taxon>Dentiscutata</taxon>
    </lineage>
</organism>
<evidence type="ECO:0000313" key="2">
    <source>
        <dbReference type="Proteomes" id="UP000789702"/>
    </source>
</evidence>
<evidence type="ECO:0000313" key="1">
    <source>
        <dbReference type="EMBL" id="CAG8722736.1"/>
    </source>
</evidence>
<proteinExistence type="predicted"/>
<sequence>TLKGNQKLGNRVSSSRIKKNIKALLECFFLNSNRKSQDKIDEQAMHDKLLKYTEIGKIEKEDILQTSAI</sequence>
<comment type="caution">
    <text evidence="1">The sequence shown here is derived from an EMBL/GenBank/DDBJ whole genome shotgun (WGS) entry which is preliminary data.</text>
</comment>
<feature type="non-terminal residue" evidence="1">
    <location>
        <position position="69"/>
    </location>
</feature>
<dbReference type="EMBL" id="CAJVPU010033539">
    <property type="protein sequence ID" value="CAG8722736.1"/>
    <property type="molecule type" value="Genomic_DNA"/>
</dbReference>
<name>A0ACA9PTQ7_9GLOM</name>
<keyword evidence="2" id="KW-1185">Reference proteome</keyword>
<feature type="non-terminal residue" evidence="1">
    <location>
        <position position="1"/>
    </location>
</feature>
<accession>A0ACA9PTQ7</accession>
<dbReference type="Proteomes" id="UP000789702">
    <property type="component" value="Unassembled WGS sequence"/>
</dbReference>